<reference evidence="1 2" key="1">
    <citation type="submission" date="2018-05" db="EMBL/GenBank/DDBJ databases">
        <title>Genomic Encyclopedia of Type Strains, Phase IV (KMG-IV): sequencing the most valuable type-strain genomes for metagenomic binning, comparative biology and taxonomic classification.</title>
        <authorList>
            <person name="Goeker M."/>
        </authorList>
    </citation>
    <scope>NUCLEOTIDE SEQUENCE [LARGE SCALE GENOMIC DNA]</scope>
    <source>
        <strain evidence="1 2">DSM 7229</strain>
    </source>
</reference>
<gene>
    <name evidence="1" type="ORF">C8D84_10312</name>
</gene>
<dbReference type="Proteomes" id="UP000245655">
    <property type="component" value="Unassembled WGS sequence"/>
</dbReference>
<comment type="caution">
    <text evidence="1">The sequence shown here is derived from an EMBL/GenBank/DDBJ whole genome shotgun (WGS) entry which is preliminary data.</text>
</comment>
<organism evidence="1 2">
    <name type="scientific">Psychrobacter immobilis</name>
    <dbReference type="NCBI Taxonomy" id="498"/>
    <lineage>
        <taxon>Bacteria</taxon>
        <taxon>Pseudomonadati</taxon>
        <taxon>Pseudomonadota</taxon>
        <taxon>Gammaproteobacteria</taxon>
        <taxon>Moraxellales</taxon>
        <taxon>Moraxellaceae</taxon>
        <taxon>Psychrobacter</taxon>
    </lineage>
</organism>
<proteinExistence type="predicted"/>
<keyword evidence="2" id="KW-1185">Reference proteome</keyword>
<protein>
    <submittedName>
        <fullName evidence="1">Uncharacterized protein</fullName>
    </submittedName>
</protein>
<dbReference type="EMBL" id="QGGM01000003">
    <property type="protein sequence ID" value="PWK13989.1"/>
    <property type="molecule type" value="Genomic_DNA"/>
</dbReference>
<evidence type="ECO:0000313" key="2">
    <source>
        <dbReference type="Proteomes" id="UP000245655"/>
    </source>
</evidence>
<evidence type="ECO:0000313" key="1">
    <source>
        <dbReference type="EMBL" id="PWK13989.1"/>
    </source>
</evidence>
<name>A0A2V2A6V9_PSYIM</name>
<sequence>MSQSDRRAVYTINRKDYGLNHFEFIDHARLVIGLLLRMKSG</sequence>
<accession>A0A2V2A6V9</accession>
<dbReference type="AlphaFoldDB" id="A0A2V2A6V9"/>